<dbReference type="Proteomes" id="UP000335636">
    <property type="component" value="Unassembled WGS sequence"/>
</dbReference>
<feature type="region of interest" description="Disordered" evidence="1">
    <location>
        <begin position="198"/>
        <end position="226"/>
    </location>
</feature>
<feature type="compositionally biased region" description="Pro residues" evidence="1">
    <location>
        <begin position="215"/>
        <end position="226"/>
    </location>
</feature>
<keyword evidence="3" id="KW-1185">Reference proteome</keyword>
<accession>A0A5E4AB98</accession>
<reference evidence="2" key="1">
    <citation type="submission" date="2019-04" db="EMBL/GenBank/DDBJ databases">
        <authorList>
            <person name="Alioto T."/>
            <person name="Alioto T."/>
        </authorList>
    </citation>
    <scope>NUCLEOTIDE SEQUENCE [LARGE SCALE GENOMIC DNA]</scope>
</reference>
<protein>
    <submittedName>
        <fullName evidence="2">Uncharacterized protein</fullName>
    </submittedName>
</protein>
<dbReference type="EMBL" id="CABDUW010000036">
    <property type="protein sequence ID" value="VTJ54355.1"/>
    <property type="molecule type" value="Genomic_DNA"/>
</dbReference>
<dbReference type="AlphaFoldDB" id="A0A5E4AB98"/>
<evidence type="ECO:0000313" key="2">
    <source>
        <dbReference type="EMBL" id="VTJ54355.1"/>
    </source>
</evidence>
<evidence type="ECO:0000256" key="1">
    <source>
        <dbReference type="SAM" id="MobiDB-lite"/>
    </source>
</evidence>
<proteinExistence type="predicted"/>
<sequence length="226" mass="24909">MDLPHPQPRPDKTPNQEWRETKCLSCAHCPRWASAHHPPGTWARGPLILQPWEMRSQRRRAHAGPGGQLAHLTPVAWPEHLVAGWGTRAERSGREVGAGPEAKAIAQDVASQIRDKRGVRRRWELLRVPGLRPGWPVTRGACDTWSHISSPWPMQKCHLGRPAVTAGPLRVTAAGILASRAPWSLLWTRPFLGLPAHPPGRGPARAQPHTMPWAGAPPRPLPDPSP</sequence>
<name>A0A5E4AB98_MARMO</name>
<organism evidence="2 3">
    <name type="scientific">Marmota monax</name>
    <name type="common">Woodchuck</name>
    <dbReference type="NCBI Taxonomy" id="9995"/>
    <lineage>
        <taxon>Eukaryota</taxon>
        <taxon>Metazoa</taxon>
        <taxon>Chordata</taxon>
        <taxon>Craniata</taxon>
        <taxon>Vertebrata</taxon>
        <taxon>Euteleostomi</taxon>
        <taxon>Mammalia</taxon>
        <taxon>Eutheria</taxon>
        <taxon>Euarchontoglires</taxon>
        <taxon>Glires</taxon>
        <taxon>Rodentia</taxon>
        <taxon>Sciuromorpha</taxon>
        <taxon>Sciuridae</taxon>
        <taxon>Xerinae</taxon>
        <taxon>Marmotini</taxon>
        <taxon>Marmota</taxon>
    </lineage>
</organism>
<comment type="caution">
    <text evidence="2">The sequence shown here is derived from an EMBL/GenBank/DDBJ whole genome shotgun (WGS) entry which is preliminary data.</text>
</comment>
<gene>
    <name evidence="2" type="ORF">MONAX_5E037390</name>
</gene>
<evidence type="ECO:0000313" key="3">
    <source>
        <dbReference type="Proteomes" id="UP000335636"/>
    </source>
</evidence>